<proteinExistence type="predicted"/>
<evidence type="ECO:0000313" key="2">
    <source>
        <dbReference type="Proteomes" id="UP001165678"/>
    </source>
</evidence>
<reference evidence="1" key="1">
    <citation type="submission" date="2022-11" db="EMBL/GenBank/DDBJ databases">
        <title>Larsenimonas rhizosphaerae sp. nov., isolated from a tidal mudflat.</title>
        <authorList>
            <person name="Lee S.D."/>
            <person name="Kim I.S."/>
        </authorList>
    </citation>
    <scope>NUCLEOTIDE SEQUENCE</scope>
    <source>
        <strain evidence="1">GH2-1</strain>
    </source>
</reference>
<evidence type="ECO:0000313" key="1">
    <source>
        <dbReference type="EMBL" id="MCX2523077.1"/>
    </source>
</evidence>
<keyword evidence="2" id="KW-1185">Reference proteome</keyword>
<dbReference type="Proteomes" id="UP001165678">
    <property type="component" value="Unassembled WGS sequence"/>
</dbReference>
<organism evidence="1 2">
    <name type="scientific">Larsenimonas rhizosphaerae</name>
    <dbReference type="NCBI Taxonomy" id="2944682"/>
    <lineage>
        <taxon>Bacteria</taxon>
        <taxon>Pseudomonadati</taxon>
        <taxon>Pseudomonadota</taxon>
        <taxon>Gammaproteobacteria</taxon>
        <taxon>Oceanospirillales</taxon>
        <taxon>Halomonadaceae</taxon>
        <taxon>Larsenimonas</taxon>
    </lineage>
</organism>
<dbReference type="EMBL" id="JAPIVE010000001">
    <property type="protein sequence ID" value="MCX2523077.1"/>
    <property type="molecule type" value="Genomic_DNA"/>
</dbReference>
<accession>A0AA41ZDZ1</accession>
<sequence>MSALFDQYQQWQRFNQQDRLDREHRAAMKKVIASGAMARKMVDAFKSMAEKGASQGACYRTIYRHETDDGQALTREGWLFIRRVQAEGGATRVRATLLKSFTLDDGAIEFARDQGEGITLEIFDEINTAGSISMSCRVDRTDDKYDSQFVTFLDMVRGDLKPYL</sequence>
<dbReference type="AlphaFoldDB" id="A0AA41ZDZ1"/>
<protein>
    <submittedName>
        <fullName evidence="1">Uncharacterized protein</fullName>
    </submittedName>
</protein>
<comment type="caution">
    <text evidence="1">The sequence shown here is derived from an EMBL/GenBank/DDBJ whole genome shotgun (WGS) entry which is preliminary data.</text>
</comment>
<dbReference type="RefSeq" id="WP_250936418.1">
    <property type="nucleotide sequence ID" value="NZ_JAMLJK010000001.1"/>
</dbReference>
<name>A0AA41ZDZ1_9GAMM</name>
<gene>
    <name evidence="1" type="ORF">OQ287_02380</name>
</gene>